<dbReference type="EMBL" id="LN554846">
    <property type="protein sequence ID" value="CED71348.1"/>
    <property type="molecule type" value="Genomic_DNA"/>
</dbReference>
<dbReference type="AlphaFoldDB" id="A0A090IPU4"/>
<dbReference type="STRING" id="80852.AWOD_I_1264"/>
<organism evidence="2 3">
    <name type="scientific">Aliivibrio wodanis</name>
    <dbReference type="NCBI Taxonomy" id="80852"/>
    <lineage>
        <taxon>Bacteria</taxon>
        <taxon>Pseudomonadati</taxon>
        <taxon>Pseudomonadota</taxon>
        <taxon>Gammaproteobacteria</taxon>
        <taxon>Vibrionales</taxon>
        <taxon>Vibrionaceae</taxon>
        <taxon>Aliivibrio</taxon>
    </lineage>
</organism>
<sequence length="960" mass="109466">MKATSLSSILALSALSLSMLSMNSSANVSSIPVIGGVVNSAEILKNQINTSVTYTTKTVRDAAIFTIAGITLDAYILSLPLDSRVKARVIAQLSNPSYAIPLGHFLYTFVDKYGDMDNDDAFKEYLKTIYDEKMLREFSHSLFTLDKMKQEAKPDTSDSHHQGLNIDRKFIANMVVVYDELVQIGEWKDLEQLPERYTYLSDTPEDRKVIDRIQPIIISGMTQTVAGMDEGDIRAALERIIDDAKPENKGKINNKAEALTITLIDFVRLNVLKSYRQFIYQESRKEALNDWLQQTFKDDPNYLIAYLESRQERRLAVQVTVDGLQQGLIQGLVSPTETPFLKHIYQDHLKHKDYKPQTEPTSEPEHEQQLSFLKRLVEKEYNDPNYLPFFTQLYKQYEESIVNVGISSTPTISVRNLPIIKTGAKVSGKGGTGIPNFHFVDRKEDRAYYFFGNDALQLDRLMDANKVQTMFDRLDYLVTLNCNAQYDWNAHTTYDGLVNLGAGESLRDFGEKRCLRELTQRAKIEKNIVEIRSDLIKDIRVYQEIFILNIYGKLTQKWKIQQHLESLANLEQEGMPDYTLIYNPWPDHFAHFTGPFSDEILMPTGELNRLDYWLTQFTNTYKDAGVYERTLWGMAGDHGLSPVYYSLNPEKQVFETLQAELDYPLVIKKISSDEGEGPKITNALNYESNKEVDVVVASTAGGNFMMDFFNSAQGWKVQPTYAELTSWMPVNAPQGKSINVMNEITSRLKESLDYLVVRESACTLDNCEVRIIGFKEGIRVDELITKKGGRLFYHPEINSPQLLELNVLNPYLPQPNEKELAEYKKYYQRCVVQATTSDVSSWCTQEEWRALTAYSTRPDSINQLAQIYEEDRAGTINLFPKFGVGFNTKVPGRHAGEHYLEKDAFLGFWGSPVDKDMTPLTIHENGSLAPTLYQYLTNEVVTVGDNGWGYPSLLNELSTQ</sequence>
<dbReference type="PATRIC" id="fig|80852.17.peg.1299"/>
<dbReference type="InterPro" id="IPR017850">
    <property type="entry name" value="Alkaline_phosphatase_core_sf"/>
</dbReference>
<dbReference type="InterPro" id="IPR002591">
    <property type="entry name" value="Phosphodiest/P_Trfase"/>
</dbReference>
<feature type="chain" id="PRO_5001857626" evidence="1">
    <location>
        <begin position="27"/>
        <end position="960"/>
    </location>
</feature>
<dbReference type="OrthoDB" id="6242689at2"/>
<accession>A0A090IPU4</accession>
<gene>
    <name evidence="2" type="ORF">AWOD_I_1264</name>
</gene>
<reference evidence="3" key="1">
    <citation type="submission" date="2014-09" db="EMBL/GenBank/DDBJ databases">
        <authorList>
            <person name="Hjerde E."/>
        </authorList>
    </citation>
    <scope>NUCLEOTIDE SEQUENCE [LARGE SCALE GENOMIC DNA]</scope>
    <source>
        <strain evidence="3">06/09/139</strain>
    </source>
</reference>
<protein>
    <submittedName>
        <fullName evidence="2">Putative exported protein</fullName>
    </submittedName>
</protein>
<keyword evidence="3" id="KW-1185">Reference proteome</keyword>
<dbReference type="Pfam" id="PF01663">
    <property type="entry name" value="Phosphodiest"/>
    <property type="match status" value="1"/>
</dbReference>
<evidence type="ECO:0000256" key="1">
    <source>
        <dbReference type="SAM" id="SignalP"/>
    </source>
</evidence>
<dbReference type="GeneID" id="28540828"/>
<evidence type="ECO:0000313" key="2">
    <source>
        <dbReference type="EMBL" id="CED71348.1"/>
    </source>
</evidence>
<evidence type="ECO:0000313" key="3">
    <source>
        <dbReference type="Proteomes" id="UP000032427"/>
    </source>
</evidence>
<dbReference type="HOGENOM" id="CLU_308337_0_0_6"/>
<keyword evidence="1" id="KW-0732">Signal</keyword>
<dbReference type="KEGG" id="awd:AWOD_I_1264"/>
<dbReference type="Proteomes" id="UP000032427">
    <property type="component" value="Chromosome 1"/>
</dbReference>
<dbReference type="Gene3D" id="3.40.720.10">
    <property type="entry name" value="Alkaline Phosphatase, subunit A"/>
    <property type="match status" value="1"/>
</dbReference>
<feature type="signal peptide" evidence="1">
    <location>
        <begin position="1"/>
        <end position="26"/>
    </location>
</feature>
<proteinExistence type="predicted"/>
<dbReference type="SUPFAM" id="SSF53649">
    <property type="entry name" value="Alkaline phosphatase-like"/>
    <property type="match status" value="1"/>
</dbReference>
<name>A0A090IPU4_9GAMM</name>